<protein>
    <recommendedName>
        <fullName evidence="2">ATP synthase subunit e, mitochondrial</fullName>
    </recommendedName>
</protein>
<dbReference type="eggNOG" id="ENOG502S703">
    <property type="taxonomic scope" value="Eukaryota"/>
</dbReference>
<proteinExistence type="predicted"/>
<dbReference type="EMBL" id="KK198759">
    <property type="protein sequence ID" value="KCW64080.1"/>
    <property type="molecule type" value="Genomic_DNA"/>
</dbReference>
<dbReference type="InParanoid" id="A0A059BEH5"/>
<dbReference type="STRING" id="71139.A0A059BEH5"/>
<evidence type="ECO:0000313" key="1">
    <source>
        <dbReference type="EMBL" id="KCW64080.1"/>
    </source>
</evidence>
<name>A0A059BEH5_EUCGR</name>
<sequence length="124" mass="12979">MVHGPKPGPVRTIGPSGVKFGLREFGPPATLARIGVYSSVASPLSLSLNSCLLRLISRGRSFTFTEHAAFPMAPPPGPYSGTSTLALVARVSAFSFGVVYGSVKLKFLKAKAKSQGKAEAKAHH</sequence>
<gene>
    <name evidence="1" type="ORF">EUGRSUZ_G01742</name>
</gene>
<dbReference type="PANTHER" id="PTHR36028">
    <property type="entry name" value="OSJNBB0050O03.8 PROTEIN"/>
    <property type="match status" value="1"/>
</dbReference>
<dbReference type="Gramene" id="KCW64080">
    <property type="protein sequence ID" value="KCW64080"/>
    <property type="gene ID" value="EUGRSUZ_G01742"/>
</dbReference>
<dbReference type="AlphaFoldDB" id="A0A059BEH5"/>
<evidence type="ECO:0008006" key="2">
    <source>
        <dbReference type="Google" id="ProtNLM"/>
    </source>
</evidence>
<accession>A0A059BEH5</accession>
<organism evidence="1">
    <name type="scientific">Eucalyptus grandis</name>
    <name type="common">Flooded gum</name>
    <dbReference type="NCBI Taxonomy" id="71139"/>
    <lineage>
        <taxon>Eukaryota</taxon>
        <taxon>Viridiplantae</taxon>
        <taxon>Streptophyta</taxon>
        <taxon>Embryophyta</taxon>
        <taxon>Tracheophyta</taxon>
        <taxon>Spermatophyta</taxon>
        <taxon>Magnoliopsida</taxon>
        <taxon>eudicotyledons</taxon>
        <taxon>Gunneridae</taxon>
        <taxon>Pentapetalae</taxon>
        <taxon>rosids</taxon>
        <taxon>malvids</taxon>
        <taxon>Myrtales</taxon>
        <taxon>Myrtaceae</taxon>
        <taxon>Myrtoideae</taxon>
        <taxon>Eucalypteae</taxon>
        <taxon>Eucalyptus</taxon>
    </lineage>
</organism>
<reference evidence="1" key="1">
    <citation type="submission" date="2013-07" db="EMBL/GenBank/DDBJ databases">
        <title>The genome of Eucalyptus grandis.</title>
        <authorList>
            <person name="Schmutz J."/>
            <person name="Hayes R."/>
            <person name="Myburg A."/>
            <person name="Tuskan G."/>
            <person name="Grattapaglia D."/>
            <person name="Rokhsar D.S."/>
        </authorList>
    </citation>
    <scope>NUCLEOTIDE SEQUENCE</scope>
    <source>
        <tissue evidence="1">Leaf extractions</tissue>
    </source>
</reference>
<dbReference type="PANTHER" id="PTHR36028:SF6">
    <property type="entry name" value="ATP SYNTHASE SUBUNIT E, MITOCHONDRIAL"/>
    <property type="match status" value="1"/>
</dbReference>